<evidence type="ECO:0000313" key="5">
    <source>
        <dbReference type="Proteomes" id="UP000005408"/>
    </source>
</evidence>
<dbReference type="Pfam" id="PF18738">
    <property type="entry name" value="HEPN_DZIP3"/>
    <property type="match status" value="1"/>
</dbReference>
<feature type="compositionally biased region" description="Basic and acidic residues" evidence="2">
    <location>
        <begin position="387"/>
        <end position="397"/>
    </location>
</feature>
<accession>A0A8W8P3M0</accession>
<dbReference type="PROSITE" id="PS50157">
    <property type="entry name" value="ZINC_FINGER_C2H2_2"/>
    <property type="match status" value="1"/>
</dbReference>
<feature type="region of interest" description="Disordered" evidence="2">
    <location>
        <begin position="180"/>
        <end position="222"/>
    </location>
</feature>
<keyword evidence="5" id="KW-1185">Reference proteome</keyword>
<dbReference type="GO" id="GO:0008270">
    <property type="term" value="F:zinc ion binding"/>
    <property type="evidence" value="ECO:0007669"/>
    <property type="project" value="UniProtKB-KW"/>
</dbReference>
<proteinExistence type="predicted"/>
<feature type="domain" description="C2H2-type" evidence="3">
    <location>
        <begin position="309"/>
        <end position="337"/>
    </location>
</feature>
<dbReference type="InterPro" id="IPR013087">
    <property type="entry name" value="Znf_C2H2_type"/>
</dbReference>
<feature type="compositionally biased region" description="Basic and acidic residues" evidence="2">
    <location>
        <begin position="343"/>
        <end position="360"/>
    </location>
</feature>
<dbReference type="Proteomes" id="UP000005408">
    <property type="component" value="Unassembled WGS sequence"/>
</dbReference>
<evidence type="ECO:0000313" key="4">
    <source>
        <dbReference type="EnsemblMetazoa" id="G9858.1:cds"/>
    </source>
</evidence>
<feature type="compositionally biased region" description="Acidic residues" evidence="2">
    <location>
        <begin position="373"/>
        <end position="386"/>
    </location>
</feature>
<keyword evidence="1" id="KW-0479">Metal-binding</keyword>
<evidence type="ECO:0000256" key="2">
    <source>
        <dbReference type="SAM" id="MobiDB-lite"/>
    </source>
</evidence>
<feature type="compositionally biased region" description="Basic and acidic residues" evidence="2">
    <location>
        <begin position="180"/>
        <end position="196"/>
    </location>
</feature>
<feature type="region of interest" description="Disordered" evidence="2">
    <location>
        <begin position="343"/>
        <end position="442"/>
    </location>
</feature>
<name>A0A8W8P3M0_MAGGI</name>
<evidence type="ECO:0000256" key="1">
    <source>
        <dbReference type="PROSITE-ProRule" id="PRU00042"/>
    </source>
</evidence>
<dbReference type="InterPro" id="IPR041249">
    <property type="entry name" value="HEPN_DZIP3"/>
</dbReference>
<protein>
    <recommendedName>
        <fullName evidence="3">C2H2-type domain-containing protein</fullName>
    </recommendedName>
</protein>
<sequence length="502" mass="57152">MSGSGQSSAPHRGTPTENFIRLCHLITTICTDILRDVLNHYIQPADLRSKLDQYKQKLGTIANVQQMELLFPANRNTTLTANDLDISVLYILLRYICNIPEHRRRWGYQPEPGDNSIAACIERIRIQKNRLLTRETNVTIEDADFQNRWAELQDAVVELEKQLIGGNLYARRVNDSIGTEAEKSHARDSGIPDSRHTTLLGEKSYKSSGAKPKQLKKTTSFLGDDEPSFVENFNELTNRKQRVSSTPYIDSAAIDDPDDSRPYKDNVTRRRQKKDDNEPVRSGVKADKFDARSEEDYKGHVFKCAMRTFQCPVCDFCNNKEANLKRHMKRCHPGLAKEEVVKLGSKEDKCEEVKEQREDDWLAQDPGDLIGEISDEDSDKDDDGDTTSDKEAESQEKEVDESLLEGRMFRKPTTPSLPIISKRKSSDVHLSPAQPKKLRKEDQAVQTSLGGEHFGNSFGSRRDCRTQTDPLKRILTTRTVKKFRDGNVDTEIVSKEKVVFDM</sequence>
<organism evidence="4 5">
    <name type="scientific">Magallana gigas</name>
    <name type="common">Pacific oyster</name>
    <name type="synonym">Crassostrea gigas</name>
    <dbReference type="NCBI Taxonomy" id="29159"/>
    <lineage>
        <taxon>Eukaryota</taxon>
        <taxon>Metazoa</taxon>
        <taxon>Spiralia</taxon>
        <taxon>Lophotrochozoa</taxon>
        <taxon>Mollusca</taxon>
        <taxon>Bivalvia</taxon>
        <taxon>Autobranchia</taxon>
        <taxon>Pteriomorphia</taxon>
        <taxon>Ostreida</taxon>
        <taxon>Ostreoidea</taxon>
        <taxon>Ostreidae</taxon>
        <taxon>Magallana</taxon>
    </lineage>
</organism>
<feature type="region of interest" description="Disordered" evidence="2">
    <location>
        <begin position="241"/>
        <end position="287"/>
    </location>
</feature>
<keyword evidence="1" id="KW-0862">Zinc</keyword>
<dbReference type="AlphaFoldDB" id="A0A8W8P3M0"/>
<reference evidence="4" key="1">
    <citation type="submission" date="2022-08" db="UniProtKB">
        <authorList>
            <consortium name="EnsemblMetazoa"/>
        </authorList>
    </citation>
    <scope>IDENTIFICATION</scope>
    <source>
        <strain evidence="4">05x7-T-G4-1.051#20</strain>
    </source>
</reference>
<keyword evidence="1" id="KW-0863">Zinc-finger</keyword>
<feature type="compositionally biased region" description="Basic and acidic residues" evidence="2">
    <location>
        <begin position="259"/>
        <end position="287"/>
    </location>
</feature>
<dbReference type="EnsemblMetazoa" id="G9858.1">
    <property type="protein sequence ID" value="G9858.1:cds"/>
    <property type="gene ID" value="G9858"/>
</dbReference>
<evidence type="ECO:0000259" key="3">
    <source>
        <dbReference type="PROSITE" id="PS50157"/>
    </source>
</evidence>